<dbReference type="EMBL" id="CAAHFH010000002">
    <property type="protein sequence ID" value="VGO22125.1"/>
    <property type="molecule type" value="Genomic_DNA"/>
</dbReference>
<proteinExistence type="inferred from homology"/>
<evidence type="ECO:0000256" key="2">
    <source>
        <dbReference type="ARBA" id="ARBA00022801"/>
    </source>
</evidence>
<protein>
    <submittedName>
        <fullName evidence="6">Arylsulfatase</fullName>
    </submittedName>
</protein>
<gene>
    <name evidence="6" type="primary">atsA_230</name>
    <name evidence="6" type="ORF">SCARR_04206</name>
</gene>
<dbReference type="PANTHER" id="PTHR42693">
    <property type="entry name" value="ARYLSULFATASE FAMILY MEMBER"/>
    <property type="match status" value="1"/>
</dbReference>
<evidence type="ECO:0000313" key="6">
    <source>
        <dbReference type="EMBL" id="VGO22125.1"/>
    </source>
</evidence>
<feature type="domain" description="Sulfatase N-terminal" evidence="5">
    <location>
        <begin position="27"/>
        <end position="412"/>
    </location>
</feature>
<keyword evidence="4" id="KW-0732">Signal</keyword>
<evidence type="ECO:0000256" key="4">
    <source>
        <dbReference type="SAM" id="SignalP"/>
    </source>
</evidence>
<evidence type="ECO:0000259" key="5">
    <source>
        <dbReference type="Pfam" id="PF00884"/>
    </source>
</evidence>
<keyword evidence="2" id="KW-0378">Hydrolase</keyword>
<dbReference type="Gene3D" id="3.40.720.10">
    <property type="entry name" value="Alkaline Phosphatase, subunit A"/>
    <property type="match status" value="1"/>
</dbReference>
<keyword evidence="7" id="KW-1185">Reference proteome</keyword>
<accession>A0A6C2UPC5</accession>
<dbReference type="Proteomes" id="UP000346198">
    <property type="component" value="Unassembled WGS sequence"/>
</dbReference>
<sequence>MKQYKFILVAGLLALFTVHATRGDPRPNIIFILVDDMGYSDIGCYGGEINTPNLDHLAERGMRFSQMHNTSKCYPSRACLLTGVYAQQCGMHTKFSGIRDAVTLGDVLRSAGYRTLAAGKHHSEQSLYEKGFERWFGLRDGASNHFNPGHPRPGEPQPAQKNPGQRAWCIDDQTFTPYTPPEKDFYSTDYFTKYAISYLEEYKREEKPFFLYLAYTAPHDPLQAWPRDIAKYRGKYSAGYEAIRTARYEKMVELGLADPAMKLSDPTFSGWDSLSNDERKKEEERMEVYAAMIDCVDQNIGKLLVQLEALGELDNTLILFASDNGSSPVFAEKGVGGTGPIGSMSYWASLGKNWANVSNTPFRFYKNDSYEGGICTPFIAYWPGKIKNHGSIDHRPLHFIDVMPTLAELAGATYPSEFRDQKITPMQGESFLPALLGAEATDRVKPIFWQWKAGKAVRRGKWKAVAKGSEWALYNMEIDRNETTDLKAQFPETFAELRGLYDAWSTSVGVKPAKNQKKSKSKKKEKKS</sequence>
<feature type="region of interest" description="Disordered" evidence="3">
    <location>
        <begin position="143"/>
        <end position="164"/>
    </location>
</feature>
<dbReference type="Gene3D" id="3.30.1120.10">
    <property type="match status" value="1"/>
</dbReference>
<dbReference type="GO" id="GO:0004065">
    <property type="term" value="F:arylsulfatase activity"/>
    <property type="evidence" value="ECO:0007669"/>
    <property type="project" value="TreeGrafter"/>
</dbReference>
<comment type="similarity">
    <text evidence="1">Belongs to the sulfatase family.</text>
</comment>
<dbReference type="PANTHER" id="PTHR42693:SF53">
    <property type="entry name" value="ENDO-4-O-SULFATASE"/>
    <property type="match status" value="1"/>
</dbReference>
<reference evidence="6 7" key="1">
    <citation type="submission" date="2019-04" db="EMBL/GenBank/DDBJ databases">
        <authorList>
            <person name="Van Vliet M D."/>
        </authorList>
    </citation>
    <scope>NUCLEOTIDE SEQUENCE [LARGE SCALE GENOMIC DNA]</scope>
    <source>
        <strain evidence="6 7">F21</strain>
    </source>
</reference>
<dbReference type="InterPro" id="IPR017850">
    <property type="entry name" value="Alkaline_phosphatase_core_sf"/>
</dbReference>
<feature type="region of interest" description="Disordered" evidence="3">
    <location>
        <begin position="508"/>
        <end position="528"/>
    </location>
</feature>
<dbReference type="InterPro" id="IPR000917">
    <property type="entry name" value="Sulfatase_N"/>
</dbReference>
<dbReference type="CDD" id="cd16025">
    <property type="entry name" value="PAS_like"/>
    <property type="match status" value="1"/>
</dbReference>
<name>A0A6C2UPC5_9BACT</name>
<evidence type="ECO:0000313" key="7">
    <source>
        <dbReference type="Proteomes" id="UP000346198"/>
    </source>
</evidence>
<feature type="compositionally biased region" description="Basic residues" evidence="3">
    <location>
        <begin position="514"/>
        <end position="528"/>
    </location>
</feature>
<evidence type="ECO:0000256" key="3">
    <source>
        <dbReference type="SAM" id="MobiDB-lite"/>
    </source>
</evidence>
<dbReference type="InterPro" id="IPR050738">
    <property type="entry name" value="Sulfatase"/>
</dbReference>
<dbReference type="Pfam" id="PF00884">
    <property type="entry name" value="Sulfatase"/>
    <property type="match status" value="1"/>
</dbReference>
<dbReference type="AlphaFoldDB" id="A0A6C2UPC5"/>
<organism evidence="6 7">
    <name type="scientific">Pontiella sulfatireligans</name>
    <dbReference type="NCBI Taxonomy" id="2750658"/>
    <lineage>
        <taxon>Bacteria</taxon>
        <taxon>Pseudomonadati</taxon>
        <taxon>Kiritimatiellota</taxon>
        <taxon>Kiritimatiellia</taxon>
        <taxon>Kiritimatiellales</taxon>
        <taxon>Pontiellaceae</taxon>
        <taxon>Pontiella</taxon>
    </lineage>
</organism>
<dbReference type="SUPFAM" id="SSF53649">
    <property type="entry name" value="Alkaline phosphatase-like"/>
    <property type="match status" value="1"/>
</dbReference>
<dbReference type="RefSeq" id="WP_136063529.1">
    <property type="nucleotide sequence ID" value="NZ_CAAHFH010000002.1"/>
</dbReference>
<feature type="chain" id="PRO_5028866180" evidence="4">
    <location>
        <begin position="21"/>
        <end position="528"/>
    </location>
</feature>
<evidence type="ECO:0000256" key="1">
    <source>
        <dbReference type="ARBA" id="ARBA00008779"/>
    </source>
</evidence>
<feature type="signal peptide" evidence="4">
    <location>
        <begin position="1"/>
        <end position="20"/>
    </location>
</feature>